<dbReference type="InterPro" id="IPR011990">
    <property type="entry name" value="TPR-like_helical_dom_sf"/>
</dbReference>
<evidence type="ECO:0000313" key="4">
    <source>
        <dbReference type="EMBL" id="CAK0866757.1"/>
    </source>
</evidence>
<evidence type="ECO:0000256" key="1">
    <source>
        <dbReference type="ARBA" id="ARBA00022741"/>
    </source>
</evidence>
<dbReference type="Gene3D" id="1.25.40.10">
    <property type="entry name" value="Tetratricopeptide repeat domain"/>
    <property type="match status" value="1"/>
</dbReference>
<keyword evidence="5" id="KW-1185">Reference proteome</keyword>
<evidence type="ECO:0000313" key="5">
    <source>
        <dbReference type="Proteomes" id="UP001189429"/>
    </source>
</evidence>
<evidence type="ECO:0000256" key="2">
    <source>
        <dbReference type="ARBA" id="ARBA00022840"/>
    </source>
</evidence>
<proteinExistence type="predicted"/>
<reference evidence="4" key="1">
    <citation type="submission" date="2023-10" db="EMBL/GenBank/DDBJ databases">
        <authorList>
            <person name="Chen Y."/>
            <person name="Shah S."/>
            <person name="Dougan E. K."/>
            <person name="Thang M."/>
            <person name="Chan C."/>
        </authorList>
    </citation>
    <scope>NUCLEOTIDE SEQUENCE [LARGE SCALE GENOMIC DNA]</scope>
</reference>
<organism evidence="4 5">
    <name type="scientific">Prorocentrum cordatum</name>
    <dbReference type="NCBI Taxonomy" id="2364126"/>
    <lineage>
        <taxon>Eukaryota</taxon>
        <taxon>Sar</taxon>
        <taxon>Alveolata</taxon>
        <taxon>Dinophyceae</taxon>
        <taxon>Prorocentrales</taxon>
        <taxon>Prorocentraceae</taxon>
        <taxon>Prorocentrum</taxon>
    </lineage>
</organism>
<evidence type="ECO:0000256" key="3">
    <source>
        <dbReference type="SAM" id="MobiDB-lite"/>
    </source>
</evidence>
<dbReference type="InterPro" id="IPR043129">
    <property type="entry name" value="ATPase_NBD"/>
</dbReference>
<sequence length="341" mass="37857">MMAHSVGVIEQKHSRKVNPESKQATRLRTAMQKALKDLSVGPDAQVNLECFFPEDDIDVSITITRAQLQEFIAEDVKGIGALIAAAMEKAGKTWDAVTNVEVIGGGSRVVAVQEALRAQVPEHLVLGAGLDSSSCVAVGSTYFSAASVGRPASVRATAPVEGQPKDLGVGETDTWLKQVHGQEVKRLQCENEFEAYIYKVKSWLSGPDKDLLAAAAPEVDRWQLWLEDAQAEDTSFDTYDAKFTEIKDFMAEKCAAYFKKVEERAAQKEKELDEAAEKERQRRKELGMDNDKDERTMAKSERFRLAESNKAEGNELLKAGKFDDSIRRYKKAFESIACWGR</sequence>
<dbReference type="Pfam" id="PF00012">
    <property type="entry name" value="HSP70"/>
    <property type="match status" value="1"/>
</dbReference>
<dbReference type="InterPro" id="IPR013126">
    <property type="entry name" value="Hsp_70_fam"/>
</dbReference>
<dbReference type="Gene3D" id="3.30.420.40">
    <property type="match status" value="2"/>
</dbReference>
<dbReference type="Gene3D" id="3.90.640.10">
    <property type="entry name" value="Actin, Chain A, domain 4"/>
    <property type="match status" value="1"/>
</dbReference>
<dbReference type="PANTHER" id="PTHR45639">
    <property type="entry name" value="HSC70CB, ISOFORM G-RELATED"/>
    <property type="match status" value="1"/>
</dbReference>
<gene>
    <name evidence="4" type="ORF">PCOR1329_LOCUS53862</name>
</gene>
<name>A0ABN9V1Y1_9DINO</name>
<accession>A0ABN9V1Y1</accession>
<dbReference type="EMBL" id="CAUYUJ010016571">
    <property type="protein sequence ID" value="CAK0866757.1"/>
    <property type="molecule type" value="Genomic_DNA"/>
</dbReference>
<dbReference type="SUPFAM" id="SSF53067">
    <property type="entry name" value="Actin-like ATPase domain"/>
    <property type="match status" value="1"/>
</dbReference>
<keyword evidence="2" id="KW-0067">ATP-binding</keyword>
<comment type="caution">
    <text evidence="4">The sequence shown here is derived from an EMBL/GenBank/DDBJ whole genome shotgun (WGS) entry which is preliminary data.</text>
</comment>
<dbReference type="Proteomes" id="UP001189429">
    <property type="component" value="Unassembled WGS sequence"/>
</dbReference>
<feature type="region of interest" description="Disordered" evidence="3">
    <location>
        <begin position="1"/>
        <end position="21"/>
    </location>
</feature>
<keyword evidence="1" id="KW-0547">Nucleotide-binding</keyword>
<dbReference type="PANTHER" id="PTHR45639:SF28">
    <property type="entry name" value="HEAT SHOCK PROTEIN-LIKE PROTEIN"/>
    <property type="match status" value="1"/>
</dbReference>
<protein>
    <submittedName>
        <fullName evidence="4">Uncharacterized protein</fullName>
    </submittedName>
</protein>
<feature type="region of interest" description="Disordered" evidence="3">
    <location>
        <begin position="268"/>
        <end position="301"/>
    </location>
</feature>